<sequence>MTEDIPLADEVNQVATLTGMALGAGTQRIFHKIIREMNKPPPRRRTTINVSRIRHAVAELNEQAPTTKAIWECTRDSDSPVAINGFNYKNFHDGYRLGDHWRYIPGFEERVRCNLCKEDESMEHILLECESPLAPTRTIWLLAEELCRMKNIKWPALSYGLVLGCGLLRFRNSKGKYRQGASRLFKIVVGESAHLIWKLRCERVNKMVQNPPSAHHLEEVRNRWIKQINHRLALDKILTNKHRFGPKALKRAIVLNTWSGTLLNEDRLPNDWVTETGVLVGITCLRPPGRNR</sequence>
<keyword evidence="2" id="KW-1185">Reference proteome</keyword>
<gene>
    <name evidence="1" type="ORF">CONPUDRAFT_45945</name>
</gene>
<name>A0A5M3N538_CONPW</name>
<dbReference type="Proteomes" id="UP000053558">
    <property type="component" value="Unassembled WGS sequence"/>
</dbReference>
<dbReference type="KEGG" id="cput:CONPUDRAFT_45945"/>
<evidence type="ECO:0000313" key="1">
    <source>
        <dbReference type="EMBL" id="EIW86416.1"/>
    </source>
</evidence>
<dbReference type="RefSeq" id="XP_007762558.1">
    <property type="nucleotide sequence ID" value="XM_007764368.1"/>
</dbReference>
<dbReference type="AlphaFoldDB" id="A0A5M3N538"/>
<protein>
    <recommendedName>
        <fullName evidence="3">Reverse transcriptase zinc-binding domain-containing protein</fullName>
    </recommendedName>
</protein>
<reference evidence="2" key="1">
    <citation type="journal article" date="2012" name="Science">
        <title>The Paleozoic origin of enzymatic lignin decomposition reconstructed from 31 fungal genomes.</title>
        <authorList>
            <person name="Floudas D."/>
            <person name="Binder M."/>
            <person name="Riley R."/>
            <person name="Barry K."/>
            <person name="Blanchette R.A."/>
            <person name="Henrissat B."/>
            <person name="Martinez A.T."/>
            <person name="Otillar R."/>
            <person name="Spatafora J.W."/>
            <person name="Yadav J.S."/>
            <person name="Aerts A."/>
            <person name="Benoit I."/>
            <person name="Boyd A."/>
            <person name="Carlson A."/>
            <person name="Copeland A."/>
            <person name="Coutinho P.M."/>
            <person name="de Vries R.P."/>
            <person name="Ferreira P."/>
            <person name="Findley K."/>
            <person name="Foster B."/>
            <person name="Gaskell J."/>
            <person name="Glotzer D."/>
            <person name="Gorecki P."/>
            <person name="Heitman J."/>
            <person name="Hesse C."/>
            <person name="Hori C."/>
            <person name="Igarashi K."/>
            <person name="Jurgens J.A."/>
            <person name="Kallen N."/>
            <person name="Kersten P."/>
            <person name="Kohler A."/>
            <person name="Kuees U."/>
            <person name="Kumar T.K.A."/>
            <person name="Kuo A."/>
            <person name="LaButti K."/>
            <person name="Larrondo L.F."/>
            <person name="Lindquist E."/>
            <person name="Ling A."/>
            <person name="Lombard V."/>
            <person name="Lucas S."/>
            <person name="Lundell T."/>
            <person name="Martin R."/>
            <person name="McLaughlin D.J."/>
            <person name="Morgenstern I."/>
            <person name="Morin E."/>
            <person name="Murat C."/>
            <person name="Nagy L.G."/>
            <person name="Nolan M."/>
            <person name="Ohm R.A."/>
            <person name="Patyshakuliyeva A."/>
            <person name="Rokas A."/>
            <person name="Ruiz-Duenas F.J."/>
            <person name="Sabat G."/>
            <person name="Salamov A."/>
            <person name="Samejima M."/>
            <person name="Schmutz J."/>
            <person name="Slot J.C."/>
            <person name="St John F."/>
            <person name="Stenlid J."/>
            <person name="Sun H."/>
            <person name="Sun S."/>
            <person name="Syed K."/>
            <person name="Tsang A."/>
            <person name="Wiebenga A."/>
            <person name="Young D."/>
            <person name="Pisabarro A."/>
            <person name="Eastwood D.C."/>
            <person name="Martin F."/>
            <person name="Cullen D."/>
            <person name="Grigoriev I.V."/>
            <person name="Hibbett D.S."/>
        </authorList>
    </citation>
    <scope>NUCLEOTIDE SEQUENCE [LARGE SCALE GENOMIC DNA]</scope>
    <source>
        <strain evidence="2">RWD-64-598 SS2</strain>
    </source>
</reference>
<dbReference type="OMA" id="IMIECER"/>
<evidence type="ECO:0008006" key="3">
    <source>
        <dbReference type="Google" id="ProtNLM"/>
    </source>
</evidence>
<proteinExistence type="predicted"/>
<dbReference type="GeneID" id="19207109"/>
<accession>A0A5M3N538</accession>
<comment type="caution">
    <text evidence="1">The sequence shown here is derived from an EMBL/GenBank/DDBJ whole genome shotgun (WGS) entry which is preliminary data.</text>
</comment>
<dbReference type="OrthoDB" id="3253907at2759"/>
<organism evidence="1 2">
    <name type="scientific">Coniophora puteana (strain RWD-64-598)</name>
    <name type="common">Brown rot fungus</name>
    <dbReference type="NCBI Taxonomy" id="741705"/>
    <lineage>
        <taxon>Eukaryota</taxon>
        <taxon>Fungi</taxon>
        <taxon>Dikarya</taxon>
        <taxon>Basidiomycota</taxon>
        <taxon>Agaricomycotina</taxon>
        <taxon>Agaricomycetes</taxon>
        <taxon>Agaricomycetidae</taxon>
        <taxon>Boletales</taxon>
        <taxon>Coniophorineae</taxon>
        <taxon>Coniophoraceae</taxon>
        <taxon>Coniophora</taxon>
    </lineage>
</organism>
<evidence type="ECO:0000313" key="2">
    <source>
        <dbReference type="Proteomes" id="UP000053558"/>
    </source>
</evidence>
<dbReference type="EMBL" id="JH711573">
    <property type="protein sequence ID" value="EIW86416.1"/>
    <property type="molecule type" value="Genomic_DNA"/>
</dbReference>